<comment type="function">
    <text evidence="2 12">Catalyzes the isomerization between 2-isopropylmalate and 3-isopropylmalate, via the formation of 2-isopropylmaleate.</text>
</comment>
<keyword evidence="7 12" id="KW-0479">Metal-binding</keyword>
<keyword evidence="9 12" id="KW-0411">Iron-sulfur</keyword>
<keyword evidence="5 12" id="KW-0004">4Fe-4S</keyword>
<keyword evidence="16" id="KW-1185">Reference proteome</keyword>
<dbReference type="AlphaFoldDB" id="A0A9X3SC06"/>
<evidence type="ECO:0000256" key="7">
    <source>
        <dbReference type="ARBA" id="ARBA00022723"/>
    </source>
</evidence>
<evidence type="ECO:0000256" key="12">
    <source>
        <dbReference type="HAMAP-Rule" id="MF_01026"/>
    </source>
</evidence>
<organism evidence="15 16">
    <name type="scientific">Streptomonospora mangrovi</name>
    <dbReference type="NCBI Taxonomy" id="2883123"/>
    <lineage>
        <taxon>Bacteria</taxon>
        <taxon>Bacillati</taxon>
        <taxon>Actinomycetota</taxon>
        <taxon>Actinomycetes</taxon>
        <taxon>Streptosporangiales</taxon>
        <taxon>Nocardiopsidaceae</taxon>
        <taxon>Streptomonospora</taxon>
    </lineage>
</organism>
<keyword evidence="10 12" id="KW-0456">Lyase</keyword>
<dbReference type="NCBIfam" id="TIGR00170">
    <property type="entry name" value="leuC"/>
    <property type="match status" value="1"/>
</dbReference>
<feature type="binding site" evidence="12">
    <location>
        <position position="347"/>
    </location>
    <ligand>
        <name>[4Fe-4S] cluster</name>
        <dbReference type="ChEBI" id="CHEBI:49883"/>
    </ligand>
</feature>
<evidence type="ECO:0000256" key="2">
    <source>
        <dbReference type="ARBA" id="ARBA00002695"/>
    </source>
</evidence>
<evidence type="ECO:0000259" key="14">
    <source>
        <dbReference type="Pfam" id="PF00330"/>
    </source>
</evidence>
<comment type="pathway">
    <text evidence="3 12">Amino-acid biosynthesis; L-leucine biosynthesis; L-leucine from 3-methyl-2-oxobutanoate: step 2/4.</text>
</comment>
<accession>A0A9X3SC06</accession>
<dbReference type="Gene3D" id="3.30.499.10">
    <property type="entry name" value="Aconitase, domain 3"/>
    <property type="match status" value="2"/>
</dbReference>
<evidence type="ECO:0000256" key="1">
    <source>
        <dbReference type="ARBA" id="ARBA00000491"/>
    </source>
</evidence>
<dbReference type="NCBIfam" id="NF004016">
    <property type="entry name" value="PRK05478.1"/>
    <property type="match status" value="1"/>
</dbReference>
<dbReference type="InterPro" id="IPR001030">
    <property type="entry name" value="Acoase/IPM_deHydtase_lsu_aba"/>
</dbReference>
<dbReference type="EMBL" id="JAJAQC010000003">
    <property type="protein sequence ID" value="MDA0563098.1"/>
    <property type="molecule type" value="Genomic_DNA"/>
</dbReference>
<evidence type="ECO:0000256" key="8">
    <source>
        <dbReference type="ARBA" id="ARBA00023004"/>
    </source>
</evidence>
<feature type="region of interest" description="Disordered" evidence="13">
    <location>
        <begin position="416"/>
        <end position="443"/>
    </location>
</feature>
<dbReference type="InterPro" id="IPR033941">
    <property type="entry name" value="IPMI_cat"/>
</dbReference>
<evidence type="ECO:0000256" key="11">
    <source>
        <dbReference type="ARBA" id="ARBA00023304"/>
    </source>
</evidence>
<proteinExistence type="inferred from homology"/>
<comment type="caution">
    <text evidence="15">The sequence shown here is derived from an EMBL/GenBank/DDBJ whole genome shotgun (WGS) entry which is preliminary data.</text>
</comment>
<dbReference type="FunFam" id="3.30.499.10:FF:000007">
    <property type="entry name" value="3-isopropylmalate dehydratase large subunit"/>
    <property type="match status" value="1"/>
</dbReference>
<comment type="cofactor">
    <cofactor evidence="12">
        <name>[4Fe-4S] cluster</name>
        <dbReference type="ChEBI" id="CHEBI:49883"/>
    </cofactor>
    <text evidence="12">Binds 1 [4Fe-4S] cluster per subunit.</text>
</comment>
<dbReference type="PANTHER" id="PTHR43822">
    <property type="entry name" value="HOMOACONITASE, MITOCHONDRIAL-RELATED"/>
    <property type="match status" value="1"/>
</dbReference>
<sequence>MARTMAEKVWEEHVVRRAEGEPDLLYIDLHLVHEVTSPQAFEGLRLAGRPVRRPDLTIATEDHNVPTENILGPIADKVSRTQIETLRKNASDFGVRLFPMGDIDQGIVHVVGPQLGLTQPGMTVVCGDSHTSTHGAFGALAFGIGTSQVEHVLATQTLPMAPFKTMAVTVNGSLPEGVTAKDIILAVIARIGTGGGQGYVIEYRGQAIRELSMEARMTICNMSIEAGARAGMIAPDDTTFDYIKGRPHAPQGADWDAAVAHWRGLRTDDDAVFDTEVVLDADRLSPFVTWGTNPGQGAPLDSAVPDPASFADPTERAAAEKALAYMDLAPGTPLREVRVDTVFLGSCTNGRIEDLRAAAEVIKGRKVADNVRMLVVPGSMRVKEQANAEGLGEVFTAAGAEWREAGCSMCLGMNPDQLKPGERSASTSNRNFEGRQGKGGRTHLVSPLVAAATAVRGTLSSPADL</sequence>
<comment type="subunit">
    <text evidence="12">Heterodimer of LeuC and LeuD.</text>
</comment>
<protein>
    <recommendedName>
        <fullName evidence="12">3-isopropylmalate dehydratase large subunit</fullName>
        <ecNumber evidence="12">4.2.1.33</ecNumber>
    </recommendedName>
    <alternativeName>
        <fullName evidence="12">Alpha-IPM isomerase</fullName>
        <shortName evidence="12">IPMI</shortName>
    </alternativeName>
    <alternativeName>
        <fullName evidence="12">Isopropylmalate isomerase</fullName>
    </alternativeName>
</protein>
<evidence type="ECO:0000256" key="4">
    <source>
        <dbReference type="ARBA" id="ARBA00022430"/>
    </source>
</evidence>
<dbReference type="RefSeq" id="WP_270070386.1">
    <property type="nucleotide sequence ID" value="NZ_JAJAQC010000003.1"/>
</dbReference>
<dbReference type="PROSITE" id="PS01244">
    <property type="entry name" value="ACONITASE_2"/>
    <property type="match status" value="1"/>
</dbReference>
<gene>
    <name evidence="12 15" type="primary">leuC</name>
    <name evidence="15" type="ORF">LG943_01955</name>
</gene>
<dbReference type="InterPro" id="IPR015931">
    <property type="entry name" value="Acnase/IPM_dHydase_lsu_aba_1/3"/>
</dbReference>
<evidence type="ECO:0000256" key="5">
    <source>
        <dbReference type="ARBA" id="ARBA00022485"/>
    </source>
</evidence>
<dbReference type="InterPro" id="IPR004430">
    <property type="entry name" value="3-IsopropMal_deHydase_lsu"/>
</dbReference>
<comment type="catalytic activity">
    <reaction evidence="1 12">
        <text>(2R,3S)-3-isopropylmalate = (2S)-2-isopropylmalate</text>
        <dbReference type="Rhea" id="RHEA:32287"/>
        <dbReference type="ChEBI" id="CHEBI:1178"/>
        <dbReference type="ChEBI" id="CHEBI:35121"/>
        <dbReference type="EC" id="4.2.1.33"/>
    </reaction>
</comment>
<reference evidence="15" key="1">
    <citation type="submission" date="2021-10" db="EMBL/GenBank/DDBJ databases">
        <title>Streptomonospora sp. nov., isolated from mangrove soil.</title>
        <authorList>
            <person name="Chen X."/>
            <person name="Ge X."/>
            <person name="Liu W."/>
        </authorList>
    </citation>
    <scope>NUCLEOTIDE SEQUENCE</scope>
    <source>
        <strain evidence="15">S1-112</strain>
    </source>
</reference>
<comment type="similarity">
    <text evidence="12">Belongs to the aconitase/IPM isomerase family. LeuC type 1 subfamily.</text>
</comment>
<evidence type="ECO:0000256" key="10">
    <source>
        <dbReference type="ARBA" id="ARBA00023239"/>
    </source>
</evidence>
<dbReference type="PANTHER" id="PTHR43822:SF9">
    <property type="entry name" value="3-ISOPROPYLMALATE DEHYDRATASE"/>
    <property type="match status" value="1"/>
</dbReference>
<dbReference type="GO" id="GO:0051539">
    <property type="term" value="F:4 iron, 4 sulfur cluster binding"/>
    <property type="evidence" value="ECO:0007669"/>
    <property type="project" value="UniProtKB-KW"/>
</dbReference>
<dbReference type="EC" id="4.2.1.33" evidence="12"/>
<dbReference type="NCBIfam" id="NF009116">
    <property type="entry name" value="PRK12466.1"/>
    <property type="match status" value="1"/>
</dbReference>
<feature type="domain" description="Aconitase/3-isopropylmalate dehydratase large subunit alpha/beta/alpha" evidence="14">
    <location>
        <begin position="7"/>
        <end position="457"/>
    </location>
</feature>
<keyword evidence="11 12" id="KW-0100">Branched-chain amino acid biosynthesis</keyword>
<keyword evidence="8 12" id="KW-0408">Iron</keyword>
<dbReference type="GO" id="GO:0003861">
    <property type="term" value="F:3-isopropylmalate dehydratase activity"/>
    <property type="evidence" value="ECO:0007669"/>
    <property type="project" value="UniProtKB-UniRule"/>
</dbReference>
<dbReference type="HAMAP" id="MF_01026">
    <property type="entry name" value="LeuC_type1"/>
    <property type="match status" value="1"/>
</dbReference>
<dbReference type="PROSITE" id="PS00450">
    <property type="entry name" value="ACONITASE_1"/>
    <property type="match status" value="1"/>
</dbReference>
<evidence type="ECO:0000256" key="13">
    <source>
        <dbReference type="SAM" id="MobiDB-lite"/>
    </source>
</evidence>
<name>A0A9X3SC06_9ACTN</name>
<dbReference type="Proteomes" id="UP001140076">
    <property type="component" value="Unassembled WGS sequence"/>
</dbReference>
<evidence type="ECO:0000256" key="3">
    <source>
        <dbReference type="ARBA" id="ARBA00004729"/>
    </source>
</evidence>
<feature type="binding site" evidence="12">
    <location>
        <position position="410"/>
    </location>
    <ligand>
        <name>[4Fe-4S] cluster</name>
        <dbReference type="ChEBI" id="CHEBI:49883"/>
    </ligand>
</feature>
<dbReference type="SUPFAM" id="SSF53732">
    <property type="entry name" value="Aconitase iron-sulfur domain"/>
    <property type="match status" value="1"/>
</dbReference>
<dbReference type="CDD" id="cd01583">
    <property type="entry name" value="IPMI"/>
    <property type="match status" value="1"/>
</dbReference>
<keyword evidence="4 12" id="KW-0432">Leucine biosynthesis</keyword>
<dbReference type="GO" id="GO:0046872">
    <property type="term" value="F:metal ion binding"/>
    <property type="evidence" value="ECO:0007669"/>
    <property type="project" value="UniProtKB-KW"/>
</dbReference>
<evidence type="ECO:0000313" key="15">
    <source>
        <dbReference type="EMBL" id="MDA0563098.1"/>
    </source>
</evidence>
<keyword evidence="6 12" id="KW-0028">Amino-acid biosynthesis</keyword>
<evidence type="ECO:0000313" key="16">
    <source>
        <dbReference type="Proteomes" id="UP001140076"/>
    </source>
</evidence>
<evidence type="ECO:0000256" key="6">
    <source>
        <dbReference type="ARBA" id="ARBA00022605"/>
    </source>
</evidence>
<dbReference type="Pfam" id="PF00330">
    <property type="entry name" value="Aconitase"/>
    <property type="match status" value="1"/>
</dbReference>
<dbReference type="PRINTS" id="PR00415">
    <property type="entry name" value="ACONITASE"/>
</dbReference>
<dbReference type="InterPro" id="IPR018136">
    <property type="entry name" value="Aconitase_4Fe-4S_BS"/>
</dbReference>
<feature type="binding site" evidence="12">
    <location>
        <position position="407"/>
    </location>
    <ligand>
        <name>[4Fe-4S] cluster</name>
        <dbReference type="ChEBI" id="CHEBI:49883"/>
    </ligand>
</feature>
<dbReference type="InterPro" id="IPR050067">
    <property type="entry name" value="IPM_dehydratase_rel_enz"/>
</dbReference>
<evidence type="ECO:0000256" key="9">
    <source>
        <dbReference type="ARBA" id="ARBA00023014"/>
    </source>
</evidence>
<dbReference type="GO" id="GO:0009098">
    <property type="term" value="P:L-leucine biosynthetic process"/>
    <property type="evidence" value="ECO:0007669"/>
    <property type="project" value="UniProtKB-UniRule"/>
</dbReference>
<dbReference type="InterPro" id="IPR036008">
    <property type="entry name" value="Aconitase_4Fe-4S_dom"/>
</dbReference>